<proteinExistence type="predicted"/>
<protein>
    <submittedName>
        <fullName evidence="1">Uncharacterized protein</fullName>
    </submittedName>
</protein>
<evidence type="ECO:0000313" key="1">
    <source>
        <dbReference type="EMBL" id="WXL28606.1"/>
    </source>
</evidence>
<name>A0ABZ2RNN4_9BACT</name>
<gene>
    <name evidence="1" type="ORF">WG616_01060</name>
</gene>
<keyword evidence="2" id="KW-1185">Reference proteome</keyword>
<dbReference type="RefSeq" id="WP_205498936.1">
    <property type="nucleotide sequence ID" value="NZ_CP148066.1"/>
</dbReference>
<sequence length="544" mass="62355">MELNGFQKNLVLTINGDSQWAFGGVVSFDFHAFNFSKITINNVIHKSVLQNNKHLDVTEFLTKIDNYSIATLSSNGRVFFTGIITSIGRISLKPNTLKDFSIEISDIRLWLSKKTPNNIQFVDVTPTEALNLFIKGLNEKKIKLGSVNFTDNTKIVAYDTANKNAYSILKEVIANQTRSFLYFSSNNSGDVLINFMSQQNYENKKKTAKVLNAITPQTVNHLKITDIRLDKNADSYANRLYFESENIIYNQPATETFILQGSQDEYILKNTIGKHNPNPLLNFFYETTNNQKPTPLIVLDANQKAQGLDCHFYYEPNSNKIKKSKNWDVANAFVSFSYYPKGRFGVILENTQEIDKIKQLTNFGGDVFLYDKYNDYSNYDDLYKFTNSELLKVSTFANTLEIDTNKASWNISDVIYLNYSIQADGFYICIGYRGTYNQASDELKITYIFKNSINADTLLNFYDSQAFRDKPLFANKQTFTKSIETSADGNIWHIKTLNNQPTHQPTLVTNSIKLNTKLPYLFNFNSQKMKLKSRQKNKTIITIK</sequence>
<organism evidence="1 2">
    <name type="scientific">[Mycoplasma] gypis</name>
    <dbReference type="NCBI Taxonomy" id="92404"/>
    <lineage>
        <taxon>Bacteria</taxon>
        <taxon>Bacillati</taxon>
        <taxon>Mycoplasmatota</taxon>
        <taxon>Mycoplasmoidales</taxon>
        <taxon>Metamycoplasmataceae</taxon>
        <taxon>Metamycoplasma</taxon>
    </lineage>
</organism>
<accession>A0ABZ2RNN4</accession>
<reference evidence="1" key="1">
    <citation type="submission" date="2024-03" db="EMBL/GenBank/DDBJ databases">
        <title>Complete genome sequence of Mycoplasma gypis type strain B1/T1.</title>
        <authorList>
            <person name="Spergser J."/>
        </authorList>
    </citation>
    <scope>NUCLEOTIDE SEQUENCE [LARGE SCALE GENOMIC DNA]</scope>
    <source>
        <strain evidence="1">B1/T1</strain>
    </source>
</reference>
<dbReference type="Proteomes" id="UP001460679">
    <property type="component" value="Chromosome"/>
</dbReference>
<evidence type="ECO:0000313" key="2">
    <source>
        <dbReference type="Proteomes" id="UP001460679"/>
    </source>
</evidence>
<dbReference type="EMBL" id="CP148066">
    <property type="protein sequence ID" value="WXL28606.1"/>
    <property type="molecule type" value="Genomic_DNA"/>
</dbReference>